<dbReference type="PANTHER" id="PTHR31051:SF1">
    <property type="entry name" value="PROTEASOME ASSEMBLY CHAPERONE 3"/>
    <property type="match status" value="1"/>
</dbReference>
<dbReference type="PANTHER" id="PTHR31051">
    <property type="entry name" value="PROTEASOME ASSEMBLY CHAPERONE 3"/>
    <property type="match status" value="1"/>
</dbReference>
<dbReference type="STRING" id="436010.A0A166I3F4"/>
<accession>A0A166I3F4</accession>
<evidence type="ECO:0008006" key="3">
    <source>
        <dbReference type="Google" id="ProtNLM"/>
    </source>
</evidence>
<dbReference type="InterPro" id="IPR018788">
    <property type="entry name" value="Proteasome_assmbl_chp_3"/>
</dbReference>
<gene>
    <name evidence="1" type="ORF">FIBSPDRAFT_862650</name>
</gene>
<sequence>MLDSRSTSRSVDGILTEIVLQAYADRILVLITQMGKVGNLIQASIPATTPLLPALGPDPAQPNVRPLPPPPAAIQLTPLLGNAPSEHMQTLHSLYTAQIATIIWTAESAGAMEIDRRNVVVGIALRKSDGDADEGLSEKERMVFLDVMDMLRELLANA</sequence>
<dbReference type="InterPro" id="IPR053720">
    <property type="entry name" value="Psm_Assembly_Chaperone"/>
</dbReference>
<dbReference type="EMBL" id="KV417563">
    <property type="protein sequence ID" value="KZP19503.1"/>
    <property type="molecule type" value="Genomic_DNA"/>
</dbReference>
<dbReference type="OrthoDB" id="5593278at2759"/>
<keyword evidence="2" id="KW-1185">Reference proteome</keyword>
<dbReference type="AlphaFoldDB" id="A0A166I3F4"/>
<proteinExistence type="predicted"/>
<dbReference type="Gene3D" id="3.30.230.90">
    <property type="match status" value="1"/>
</dbReference>
<reference evidence="1 2" key="1">
    <citation type="journal article" date="2016" name="Mol. Biol. Evol.">
        <title>Comparative Genomics of Early-Diverging Mushroom-Forming Fungi Provides Insights into the Origins of Lignocellulose Decay Capabilities.</title>
        <authorList>
            <person name="Nagy L.G."/>
            <person name="Riley R."/>
            <person name="Tritt A."/>
            <person name="Adam C."/>
            <person name="Daum C."/>
            <person name="Floudas D."/>
            <person name="Sun H."/>
            <person name="Yadav J.S."/>
            <person name="Pangilinan J."/>
            <person name="Larsson K.H."/>
            <person name="Matsuura K."/>
            <person name="Barry K."/>
            <person name="Labutti K."/>
            <person name="Kuo R."/>
            <person name="Ohm R.A."/>
            <person name="Bhattacharya S.S."/>
            <person name="Shirouzu T."/>
            <person name="Yoshinaga Y."/>
            <person name="Martin F.M."/>
            <person name="Grigoriev I.V."/>
            <person name="Hibbett D.S."/>
        </authorList>
    </citation>
    <scope>NUCLEOTIDE SEQUENCE [LARGE SCALE GENOMIC DNA]</scope>
    <source>
        <strain evidence="1 2">CBS 109695</strain>
    </source>
</reference>
<name>A0A166I3F4_9AGAM</name>
<protein>
    <recommendedName>
        <fullName evidence="3">Proteasome assembly chaperone 3</fullName>
    </recommendedName>
</protein>
<evidence type="ECO:0000313" key="2">
    <source>
        <dbReference type="Proteomes" id="UP000076532"/>
    </source>
</evidence>
<dbReference type="Proteomes" id="UP000076532">
    <property type="component" value="Unassembled WGS sequence"/>
</dbReference>
<dbReference type="GO" id="GO:0043248">
    <property type="term" value="P:proteasome assembly"/>
    <property type="evidence" value="ECO:0007669"/>
    <property type="project" value="InterPro"/>
</dbReference>
<organism evidence="1 2">
    <name type="scientific">Athelia psychrophila</name>
    <dbReference type="NCBI Taxonomy" id="1759441"/>
    <lineage>
        <taxon>Eukaryota</taxon>
        <taxon>Fungi</taxon>
        <taxon>Dikarya</taxon>
        <taxon>Basidiomycota</taxon>
        <taxon>Agaricomycotina</taxon>
        <taxon>Agaricomycetes</taxon>
        <taxon>Agaricomycetidae</taxon>
        <taxon>Atheliales</taxon>
        <taxon>Atheliaceae</taxon>
        <taxon>Athelia</taxon>
    </lineage>
</organism>
<evidence type="ECO:0000313" key="1">
    <source>
        <dbReference type="EMBL" id="KZP19503.1"/>
    </source>
</evidence>